<feature type="compositionally biased region" description="Polar residues" evidence="8">
    <location>
        <begin position="1068"/>
        <end position="1078"/>
    </location>
</feature>
<comment type="similarity">
    <text evidence="2">Belongs to the peptidase C19 family.</text>
</comment>
<accession>I7M8M5</accession>
<evidence type="ECO:0000256" key="1">
    <source>
        <dbReference type="ARBA" id="ARBA00000707"/>
    </source>
</evidence>
<dbReference type="STRING" id="312017.I7M8M5"/>
<dbReference type="GO" id="GO:0006508">
    <property type="term" value="P:proteolysis"/>
    <property type="evidence" value="ECO:0007669"/>
    <property type="project" value="UniProtKB-KW"/>
</dbReference>
<dbReference type="InParanoid" id="I7M8M5"/>
<dbReference type="Pfam" id="PF00443">
    <property type="entry name" value="UCH"/>
    <property type="match status" value="1"/>
</dbReference>
<dbReference type="GeneID" id="7839586"/>
<evidence type="ECO:0000256" key="6">
    <source>
        <dbReference type="ARBA" id="ARBA00022801"/>
    </source>
</evidence>
<proteinExistence type="inferred from homology"/>
<dbReference type="GO" id="GO:0016579">
    <property type="term" value="P:protein deubiquitination"/>
    <property type="evidence" value="ECO:0007669"/>
    <property type="project" value="InterPro"/>
</dbReference>
<dbReference type="GO" id="GO:0005634">
    <property type="term" value="C:nucleus"/>
    <property type="evidence" value="ECO:0007669"/>
    <property type="project" value="TreeGrafter"/>
</dbReference>
<dbReference type="PANTHER" id="PTHR24006">
    <property type="entry name" value="UBIQUITIN CARBOXYL-TERMINAL HYDROLASE"/>
    <property type="match status" value="1"/>
</dbReference>
<evidence type="ECO:0000256" key="2">
    <source>
        <dbReference type="ARBA" id="ARBA00009085"/>
    </source>
</evidence>
<comment type="catalytic activity">
    <reaction evidence="1">
        <text>Thiol-dependent hydrolysis of ester, thioester, amide, peptide and isopeptide bonds formed by the C-terminal Gly of ubiquitin (a 76-residue protein attached to proteins as an intracellular targeting signal).</text>
        <dbReference type="EC" id="3.4.19.12"/>
    </reaction>
</comment>
<keyword evidence="9" id="KW-0472">Membrane</keyword>
<keyword evidence="12" id="KW-1185">Reference proteome</keyword>
<protein>
    <recommendedName>
        <fullName evidence="3">ubiquitinyl hydrolase 1</fullName>
        <ecNumber evidence="3">3.4.19.12</ecNumber>
    </recommendedName>
</protein>
<keyword evidence="9" id="KW-0812">Transmembrane</keyword>
<feature type="domain" description="USP" evidence="10">
    <location>
        <begin position="27"/>
        <end position="437"/>
    </location>
</feature>
<dbReference type="InterPro" id="IPR001394">
    <property type="entry name" value="Peptidase_C19_UCH"/>
</dbReference>
<reference evidence="12" key="1">
    <citation type="journal article" date="2006" name="PLoS Biol.">
        <title>Macronuclear genome sequence of the ciliate Tetrahymena thermophila, a model eukaryote.</title>
        <authorList>
            <person name="Eisen J.A."/>
            <person name="Coyne R.S."/>
            <person name="Wu M."/>
            <person name="Wu D."/>
            <person name="Thiagarajan M."/>
            <person name="Wortman J.R."/>
            <person name="Badger J.H."/>
            <person name="Ren Q."/>
            <person name="Amedeo P."/>
            <person name="Jones K.M."/>
            <person name="Tallon L.J."/>
            <person name="Delcher A.L."/>
            <person name="Salzberg S.L."/>
            <person name="Silva J.C."/>
            <person name="Haas B.J."/>
            <person name="Majoros W.H."/>
            <person name="Farzad M."/>
            <person name="Carlton J.M."/>
            <person name="Smith R.K. Jr."/>
            <person name="Garg J."/>
            <person name="Pearlman R.E."/>
            <person name="Karrer K.M."/>
            <person name="Sun L."/>
            <person name="Manning G."/>
            <person name="Elde N.C."/>
            <person name="Turkewitz A.P."/>
            <person name="Asai D.J."/>
            <person name="Wilkes D.E."/>
            <person name="Wang Y."/>
            <person name="Cai H."/>
            <person name="Collins K."/>
            <person name="Stewart B.A."/>
            <person name="Lee S.R."/>
            <person name="Wilamowska K."/>
            <person name="Weinberg Z."/>
            <person name="Ruzzo W.L."/>
            <person name="Wloga D."/>
            <person name="Gaertig J."/>
            <person name="Frankel J."/>
            <person name="Tsao C.-C."/>
            <person name="Gorovsky M.A."/>
            <person name="Keeling P.J."/>
            <person name="Waller R.F."/>
            <person name="Patron N.J."/>
            <person name="Cherry J.M."/>
            <person name="Stover N.A."/>
            <person name="Krieger C.J."/>
            <person name="del Toro C."/>
            <person name="Ryder H.F."/>
            <person name="Williamson S.C."/>
            <person name="Barbeau R.A."/>
            <person name="Hamilton E.P."/>
            <person name="Orias E."/>
        </authorList>
    </citation>
    <scope>NUCLEOTIDE SEQUENCE [LARGE SCALE GENOMIC DNA]</scope>
    <source>
        <strain evidence="12">SB210</strain>
    </source>
</reference>
<dbReference type="SUPFAM" id="SSF54001">
    <property type="entry name" value="Cysteine proteinases"/>
    <property type="match status" value="1"/>
</dbReference>
<feature type="compositionally biased region" description="Low complexity" evidence="8">
    <location>
        <begin position="346"/>
        <end position="366"/>
    </location>
</feature>
<dbReference type="Gene3D" id="3.90.70.10">
    <property type="entry name" value="Cysteine proteinases"/>
    <property type="match status" value="1"/>
</dbReference>
<keyword evidence="7" id="KW-0788">Thiol protease</keyword>
<dbReference type="InterPro" id="IPR028889">
    <property type="entry name" value="USP"/>
</dbReference>
<feature type="transmembrane region" description="Helical" evidence="9">
    <location>
        <begin position="1285"/>
        <end position="1307"/>
    </location>
</feature>
<dbReference type="PROSITE" id="PS50235">
    <property type="entry name" value="USP_3"/>
    <property type="match status" value="1"/>
</dbReference>
<dbReference type="OrthoDB" id="289038at2759"/>
<dbReference type="InterPro" id="IPR038765">
    <property type="entry name" value="Papain-like_cys_pep_sf"/>
</dbReference>
<feature type="transmembrane region" description="Helical" evidence="9">
    <location>
        <begin position="1216"/>
        <end position="1232"/>
    </location>
</feature>
<evidence type="ECO:0000256" key="3">
    <source>
        <dbReference type="ARBA" id="ARBA00012759"/>
    </source>
</evidence>
<dbReference type="InterPro" id="IPR018200">
    <property type="entry name" value="USP_CS"/>
</dbReference>
<evidence type="ECO:0000256" key="8">
    <source>
        <dbReference type="SAM" id="MobiDB-lite"/>
    </source>
</evidence>
<keyword evidence="6 11" id="KW-0378">Hydrolase</keyword>
<dbReference type="InterPro" id="IPR050164">
    <property type="entry name" value="Peptidase_C19"/>
</dbReference>
<keyword evidence="4" id="KW-0645">Protease</keyword>
<evidence type="ECO:0000313" key="12">
    <source>
        <dbReference type="Proteomes" id="UP000009168"/>
    </source>
</evidence>
<evidence type="ECO:0000256" key="9">
    <source>
        <dbReference type="SAM" id="Phobius"/>
    </source>
</evidence>
<feature type="region of interest" description="Disordered" evidence="8">
    <location>
        <begin position="1052"/>
        <end position="1080"/>
    </location>
</feature>
<evidence type="ECO:0000256" key="5">
    <source>
        <dbReference type="ARBA" id="ARBA00022786"/>
    </source>
</evidence>
<organism evidence="11 12">
    <name type="scientific">Tetrahymena thermophila (strain SB210)</name>
    <dbReference type="NCBI Taxonomy" id="312017"/>
    <lineage>
        <taxon>Eukaryota</taxon>
        <taxon>Sar</taxon>
        <taxon>Alveolata</taxon>
        <taxon>Ciliophora</taxon>
        <taxon>Intramacronucleata</taxon>
        <taxon>Oligohymenophorea</taxon>
        <taxon>Hymenostomatida</taxon>
        <taxon>Tetrahymenina</taxon>
        <taxon>Tetrahymenidae</taxon>
        <taxon>Tetrahymena</taxon>
    </lineage>
</organism>
<feature type="transmembrane region" description="Helical" evidence="9">
    <location>
        <begin position="1253"/>
        <end position="1279"/>
    </location>
</feature>
<keyword evidence="9" id="KW-1133">Transmembrane helix</keyword>
<dbReference type="GO" id="GO:0004843">
    <property type="term" value="F:cysteine-type deubiquitinase activity"/>
    <property type="evidence" value="ECO:0007669"/>
    <property type="project" value="UniProtKB-EC"/>
</dbReference>
<dbReference type="PROSITE" id="PS00973">
    <property type="entry name" value="USP_2"/>
    <property type="match status" value="1"/>
</dbReference>
<name>I7M8M5_TETTS</name>
<evidence type="ECO:0000256" key="7">
    <source>
        <dbReference type="ARBA" id="ARBA00022807"/>
    </source>
</evidence>
<sequence length="1528" mass="180946">MQEESKPKNCAHNLEKPVQERQSKEFVGLKNKGATCYLNSLIQAYYATPEFRKSIFDMQLCVENITKKSNFVENTNRHNFLLAFQKLFVEMQELNVSHMSTEDVTKSFGWDSNEALQQQDIQEAIRVIFDGLEKALKGTEFQNKLLENFKIETVDKIKCLNCGNSSERINIQYDLMTQIKGQTCLEESLINFQNYEKLNGDNKYNCENCGSKQDALKGTIIRKLPNILTISLLRFEFDMVKLQRSKLNDRFTFGLELDASLFCDQFDDLQSDQGEQSIYELYAVLIHKGGAHGGHYHTYIRDFSQNSDWVDPKIKKESNQDEINQNSDASKQMEIEIQDNHEKSSNGKNGNGNHQNGNSSSSYNNKSLKRNTRRANKGNDQQDDEPFPIPVENQSLLENWFDIDDEIIKCISGNKIQKQFGSNSDKESAYILLYRKKSLPRLNLKIPAYFEEHINSINNVFQQERTHYENEKNSIELAIRSYENLNLKTFKFNENAEPTKMIKISKNQKVSDLYELLNLSSEYSLFEIAYCENQMVQIYQEVIYDEEKKVGDMDLEHRSELIYISKLQNEIDYNKMQKYCGKENTPYLIKVIKNGENQGDIIFHSSRSLRDLKQTLVHLYDVPYHKQYLKVANGGATQQIPNHVSSEEQTISDLGIIQDSTIILSELEDTEMIQEGKLQEDQRYIILEYGKGQPKKYVININDTLMKIKNQFVESLTNDPKLTWRFRHVDENKIYKHEDYDKSFKEIMPESTQQDEIRLQLEEGPTPNKEEVIITFKFYDDNFQQDVSREVIANQSSTIKEVKEKACSLLELDPQEYFVYKVDENEQPSTCVKREGQLLNSSNLKKCTLFYLISITQNVGVSEQEYVLYYYPDDNYANSAFIGQIILNKNLTVDEIKETIAQNEKLRDLTLHLVDKLEKDNIRLREMRKNHQMGTILKKSDKKFGKIVGSSIEVLCVQIKAQKEVLEEDDLVLQITKRKVETQSYEQNEEFIFKAGKAPTINDLKREIIKHLKLEITEDEIDIAKHYINQFEWREINLKTIQKYKESQLKAITKKKGKKKKGTASKSQTSNQQNQVPQESELIGKLNNQKQIKYFIQQIKRYFRRFEEKSLPFKRWRYLIKFKQTNIYFLIQIKIQMKLDIDLKVKTWMGRMIFKLSKIKKIKKFTKQKRKTKISGNPSILMMTRDLCQTQTLKMTMMKIMICKRKKMILMSDQKNFWVCIYLLAVFFNLIIKKFFSRELKIYFYLYLNQLKMYVLYIFISNYLIFYNKIIILKLVFYIHLNKQLSNISLALFIIDTFLVLFLKSMYLQQILIKKLQTKLYIQKNFQIKQRQNEYIIRFYLHQSSEKPKIIQFINIQFKIQNFLLDSVFIQNSQLNLFQQQIFIKKIIAKKFTHYILSNYKLKFFINQMNLKKFFVFYRLLRFISKMIIYRHQLIVYKIFCKISISISLCQKKYCKCLCLLILFAQSIQFILAQKNNINSCHFQSMISRLLHFKNQMNLQKHYLIFDLNIQNQKQQQIFIFTYINLFN</sequence>
<evidence type="ECO:0000313" key="11">
    <source>
        <dbReference type="EMBL" id="EAR98459.2"/>
    </source>
</evidence>
<dbReference type="Proteomes" id="UP000009168">
    <property type="component" value="Unassembled WGS sequence"/>
</dbReference>
<gene>
    <name evidence="11" type="ORF">TTHERM_00290870</name>
</gene>
<feature type="compositionally biased region" description="Basic residues" evidence="8">
    <location>
        <begin position="367"/>
        <end position="376"/>
    </location>
</feature>
<dbReference type="EC" id="3.4.19.12" evidence="3"/>
<keyword evidence="5" id="KW-0833">Ubl conjugation pathway</keyword>
<evidence type="ECO:0000256" key="4">
    <source>
        <dbReference type="ARBA" id="ARBA00022670"/>
    </source>
</evidence>
<evidence type="ECO:0000259" key="10">
    <source>
        <dbReference type="PROSITE" id="PS50235"/>
    </source>
</evidence>
<dbReference type="PROSITE" id="PS00972">
    <property type="entry name" value="USP_1"/>
    <property type="match status" value="1"/>
</dbReference>
<feature type="region of interest" description="Disordered" evidence="8">
    <location>
        <begin position="341"/>
        <end position="389"/>
    </location>
</feature>
<dbReference type="PANTHER" id="PTHR24006:SF888">
    <property type="entry name" value="UBIQUITIN CARBOXYL-TERMINAL HYDROLASE 30"/>
    <property type="match status" value="1"/>
</dbReference>
<feature type="compositionally biased region" description="Basic residues" evidence="8">
    <location>
        <begin position="1052"/>
        <end position="1063"/>
    </location>
</feature>
<dbReference type="KEGG" id="tet:TTHERM_00290870"/>
<dbReference type="GO" id="GO:0005829">
    <property type="term" value="C:cytosol"/>
    <property type="evidence" value="ECO:0007669"/>
    <property type="project" value="TreeGrafter"/>
</dbReference>
<dbReference type="RefSeq" id="XP_001018704.2">
    <property type="nucleotide sequence ID" value="XM_001018704.2"/>
</dbReference>
<dbReference type="EMBL" id="GG662651">
    <property type="protein sequence ID" value="EAR98459.2"/>
    <property type="molecule type" value="Genomic_DNA"/>
</dbReference>